<dbReference type="PROSITE" id="PS51257">
    <property type="entry name" value="PROKAR_LIPOPROTEIN"/>
    <property type="match status" value="1"/>
</dbReference>
<evidence type="ECO:0000259" key="5">
    <source>
        <dbReference type="Pfam" id="PF07980"/>
    </source>
</evidence>
<dbReference type="Proteomes" id="UP000788426">
    <property type="component" value="Unassembled WGS sequence"/>
</dbReference>
<comment type="caution">
    <text evidence="7">The sequence shown here is derived from an EMBL/GenBank/DDBJ whole genome shotgun (WGS) entry which is preliminary data.</text>
</comment>
<evidence type="ECO:0000313" key="7">
    <source>
        <dbReference type="EMBL" id="MBW4770105.1"/>
    </source>
</evidence>
<dbReference type="InterPro" id="IPR033985">
    <property type="entry name" value="SusD-like_N"/>
</dbReference>
<dbReference type="Pfam" id="PF07980">
    <property type="entry name" value="SusD_RagB"/>
    <property type="match status" value="1"/>
</dbReference>
<evidence type="ECO:0000313" key="8">
    <source>
        <dbReference type="Proteomes" id="UP000788426"/>
    </source>
</evidence>
<keyword evidence="3" id="KW-0472">Membrane</keyword>
<evidence type="ECO:0000259" key="6">
    <source>
        <dbReference type="Pfam" id="PF14322"/>
    </source>
</evidence>
<dbReference type="EMBL" id="JAHXCT010000008">
    <property type="protein sequence ID" value="MBW4770105.1"/>
    <property type="molecule type" value="Genomic_DNA"/>
</dbReference>
<sequence length="467" mass="53232">MIKKLVFTIIAGATLLTSCDNYLDVKPYGRTIPTTPEEFSALIHTHLNNIDEGSTNLINNISRMSNFDMAGGDDFEASLTQQAGRSLPIYLGSLLTTSAYEPYTNLYKLINDCNIVIENMKSDGTSLSNEVLSTAHAMRGVAYYQLMRLYCKAPDKDSLDKQLGVPLVTSFNMEARPIRSTLQETINQVESDLKEAINHHNTNTLYIFTEKVCKAYLTRLYWWTEQWDKALTLSKELQSTYPLLSTTEYKDMISNPTSKPGNHIIAAYARSTESNNSINLSLWRSAQYRPVSKRFINCFQNGEEATDVRYELSLDKERKLVKPFFCGMRGAELKLIEAECYAHLNQTENALKALNELRKARISNATDYTFTTLPDVVSTEKITVDAQGKALTKLMAAILNERRKEFFAEGDRMFELKRNGAPEYYVLYNGLRYNNLKYMYTFPLPESDIRINPQIIQNEGYKEVISN</sequence>
<dbReference type="InterPro" id="IPR012944">
    <property type="entry name" value="SusD_RagB_dom"/>
</dbReference>
<evidence type="ECO:0000256" key="2">
    <source>
        <dbReference type="ARBA" id="ARBA00022729"/>
    </source>
</evidence>
<keyword evidence="4" id="KW-0998">Cell outer membrane</keyword>
<gene>
    <name evidence="7" type="ORF">KZO38_10115</name>
</gene>
<keyword evidence="8" id="KW-1185">Reference proteome</keyword>
<reference evidence="7 8" key="1">
    <citation type="submission" date="2021-07" db="EMBL/GenBank/DDBJ databases">
        <title>Genomic diversity and antimicrobial resistance of Prevotella spp. isolated from chronic lung disease airways.</title>
        <authorList>
            <person name="Webb K.A."/>
            <person name="Olagoke O.S."/>
            <person name="Baird T."/>
            <person name="Neill J."/>
            <person name="Pham A."/>
            <person name="Wells T.J."/>
            <person name="Ramsay K.A."/>
            <person name="Bell S.C."/>
            <person name="Sarovich D.S."/>
            <person name="Price E.P."/>
        </authorList>
    </citation>
    <scope>NUCLEOTIDE SEQUENCE [LARGE SCALE GENOMIC DNA]</scope>
    <source>
        <strain evidence="7 8">SCHI0011.S.12</strain>
    </source>
</reference>
<dbReference type="RefSeq" id="WP_219482347.1">
    <property type="nucleotide sequence ID" value="NZ_JAHXCT010000008.1"/>
</dbReference>
<feature type="domain" description="RagB/SusD" evidence="5">
    <location>
        <begin position="328"/>
        <end position="461"/>
    </location>
</feature>
<proteinExistence type="predicted"/>
<keyword evidence="2" id="KW-0732">Signal</keyword>
<dbReference type="Pfam" id="PF14322">
    <property type="entry name" value="SusD-like_3"/>
    <property type="match status" value="1"/>
</dbReference>
<feature type="domain" description="SusD-like N-terminal" evidence="6">
    <location>
        <begin position="22"/>
        <end position="221"/>
    </location>
</feature>
<protein>
    <submittedName>
        <fullName evidence="7">RagB/SusD family nutrient uptake outer membrane protein</fullName>
    </submittedName>
</protein>
<accession>A0ABS6YEW3</accession>
<evidence type="ECO:0000256" key="3">
    <source>
        <dbReference type="ARBA" id="ARBA00023136"/>
    </source>
</evidence>
<name>A0ABS6YEW3_9BACT</name>
<evidence type="ECO:0000256" key="4">
    <source>
        <dbReference type="ARBA" id="ARBA00023237"/>
    </source>
</evidence>
<evidence type="ECO:0000256" key="1">
    <source>
        <dbReference type="ARBA" id="ARBA00004442"/>
    </source>
</evidence>
<organism evidence="7 8">
    <name type="scientific">Hoylesella nanceiensis</name>
    <dbReference type="NCBI Taxonomy" id="425941"/>
    <lineage>
        <taxon>Bacteria</taxon>
        <taxon>Pseudomonadati</taxon>
        <taxon>Bacteroidota</taxon>
        <taxon>Bacteroidia</taxon>
        <taxon>Bacteroidales</taxon>
        <taxon>Prevotellaceae</taxon>
        <taxon>Hoylesella</taxon>
    </lineage>
</organism>
<comment type="subcellular location">
    <subcellularLocation>
        <location evidence="1">Cell outer membrane</location>
    </subcellularLocation>
</comment>